<accession>E6QP97</accession>
<dbReference type="InterPro" id="IPR036390">
    <property type="entry name" value="WH_DNA-bd_sf"/>
</dbReference>
<proteinExistence type="predicted"/>
<dbReference type="EMBL" id="CABQ01000312">
    <property type="protein sequence ID" value="CBI09068.1"/>
    <property type="molecule type" value="Genomic_DNA"/>
</dbReference>
<name>E6QP97_9ZZZZ</name>
<reference evidence="1" key="1">
    <citation type="submission" date="2009-10" db="EMBL/GenBank/DDBJ databases">
        <title>Diversity of trophic interactions inside an arsenic-rich microbial ecosystem.</title>
        <authorList>
            <person name="Bertin P.N."/>
            <person name="Heinrich-Salmeron A."/>
            <person name="Pelletier E."/>
            <person name="Goulhen-Chollet F."/>
            <person name="Arsene-Ploetze F."/>
            <person name="Gallien S."/>
            <person name="Calteau A."/>
            <person name="Vallenet D."/>
            <person name="Casiot C."/>
            <person name="Chane-Woon-Ming B."/>
            <person name="Giloteaux L."/>
            <person name="Barakat M."/>
            <person name="Bonnefoy V."/>
            <person name="Bruneel O."/>
            <person name="Chandler M."/>
            <person name="Cleiss J."/>
            <person name="Duran R."/>
            <person name="Elbaz-Poulichet F."/>
            <person name="Fonknechten N."/>
            <person name="Lauga B."/>
            <person name="Mornico D."/>
            <person name="Ortet P."/>
            <person name="Schaeffer C."/>
            <person name="Siguier P."/>
            <person name="Alexander Thil Smith A."/>
            <person name="Van Dorsselaer A."/>
            <person name="Weissenbach J."/>
            <person name="Medigue C."/>
            <person name="Le Paslier D."/>
        </authorList>
    </citation>
    <scope>NUCLEOTIDE SEQUENCE</scope>
</reference>
<gene>
    <name evidence="1" type="ORF">CARN6_2614</name>
</gene>
<dbReference type="SUPFAM" id="SSF46785">
    <property type="entry name" value="Winged helix' DNA-binding domain"/>
    <property type="match status" value="1"/>
</dbReference>
<evidence type="ECO:0000313" key="1">
    <source>
        <dbReference type="EMBL" id="CBI09068.1"/>
    </source>
</evidence>
<comment type="caution">
    <text evidence="1">The sequence shown here is derived from an EMBL/GenBank/DDBJ whole genome shotgun (WGS) entry which is preliminary data.</text>
</comment>
<organism evidence="1">
    <name type="scientific">mine drainage metagenome</name>
    <dbReference type="NCBI Taxonomy" id="410659"/>
    <lineage>
        <taxon>unclassified sequences</taxon>
        <taxon>metagenomes</taxon>
        <taxon>ecological metagenomes</taxon>
    </lineage>
</organism>
<protein>
    <submittedName>
        <fullName evidence="1">Uncharacterized protein</fullName>
    </submittedName>
</protein>
<sequence length="120" mass="13658">MSGPCRPLYPSRVIKGDVRVVLRGLARHVRDYGWWPSRLELSEALRADHGAVVDYIVLLADRGFLERGARGYMLTGKGWKALGFKPIEPWSKRPVGEISKLTRKVSLSMQRLLREEGRIT</sequence>
<dbReference type="AlphaFoldDB" id="E6QP97"/>